<sequence length="66" mass="7256">MVMELEHLIFSQAPQRVAPFRHAVSAGEYLIITGQMPTLKNDSTKLVGGKKIKQDVSGLGSFEIIE</sequence>
<accession>A0A381Z3E9</accession>
<organism evidence="1">
    <name type="scientific">marine metagenome</name>
    <dbReference type="NCBI Taxonomy" id="408172"/>
    <lineage>
        <taxon>unclassified sequences</taxon>
        <taxon>metagenomes</taxon>
        <taxon>ecological metagenomes</taxon>
    </lineage>
</organism>
<dbReference type="EMBL" id="UINC01019812">
    <property type="protein sequence ID" value="SVA83805.1"/>
    <property type="molecule type" value="Genomic_DNA"/>
</dbReference>
<protein>
    <recommendedName>
        <fullName evidence="2">RidA family protein</fullName>
    </recommendedName>
</protein>
<reference evidence="1" key="1">
    <citation type="submission" date="2018-05" db="EMBL/GenBank/DDBJ databases">
        <authorList>
            <person name="Lanie J.A."/>
            <person name="Ng W.-L."/>
            <person name="Kazmierczak K.M."/>
            <person name="Andrzejewski T.M."/>
            <person name="Davidsen T.M."/>
            <person name="Wayne K.J."/>
            <person name="Tettelin H."/>
            <person name="Glass J.I."/>
            <person name="Rusch D."/>
            <person name="Podicherti R."/>
            <person name="Tsui H.-C.T."/>
            <person name="Winkler M.E."/>
        </authorList>
    </citation>
    <scope>NUCLEOTIDE SEQUENCE</scope>
</reference>
<proteinExistence type="predicted"/>
<evidence type="ECO:0000313" key="1">
    <source>
        <dbReference type="EMBL" id="SVA83805.1"/>
    </source>
</evidence>
<gene>
    <name evidence="1" type="ORF">METZ01_LOCUS136659</name>
</gene>
<evidence type="ECO:0008006" key="2">
    <source>
        <dbReference type="Google" id="ProtNLM"/>
    </source>
</evidence>
<name>A0A381Z3E9_9ZZZZ</name>
<dbReference type="AlphaFoldDB" id="A0A381Z3E9"/>